<dbReference type="PRINTS" id="PR00368">
    <property type="entry name" value="FADPNR"/>
</dbReference>
<evidence type="ECO:0000256" key="3">
    <source>
        <dbReference type="ARBA" id="ARBA00022827"/>
    </source>
</evidence>
<keyword evidence="2" id="KW-0285">Flavoprotein</keyword>
<dbReference type="EMBL" id="WOGU01000025">
    <property type="protein sequence ID" value="MUN64924.1"/>
    <property type="molecule type" value="Genomic_DNA"/>
</dbReference>
<evidence type="ECO:0000256" key="4">
    <source>
        <dbReference type="ARBA" id="ARBA00023002"/>
    </source>
</evidence>
<dbReference type="GO" id="GO:0005737">
    <property type="term" value="C:cytoplasm"/>
    <property type="evidence" value="ECO:0007669"/>
    <property type="project" value="TreeGrafter"/>
</dbReference>
<dbReference type="SUPFAM" id="SSF51905">
    <property type="entry name" value="FAD/NAD(P)-binding domain"/>
    <property type="match status" value="1"/>
</dbReference>
<feature type="domain" description="FAD/NAD(P)-binding" evidence="5">
    <location>
        <begin position="3"/>
        <end position="134"/>
    </location>
</feature>
<dbReference type="AlphaFoldDB" id="A0A6N8GVU2"/>
<feature type="non-terminal residue" evidence="6">
    <location>
        <position position="134"/>
    </location>
</feature>
<name>A0A6N8GVU2_9MICC</name>
<dbReference type="PANTHER" id="PTHR43557:SF2">
    <property type="entry name" value="RIESKE DOMAIN-CONTAINING PROTEIN-RELATED"/>
    <property type="match status" value="1"/>
</dbReference>
<comment type="cofactor">
    <cofactor evidence="1">
        <name>FAD</name>
        <dbReference type="ChEBI" id="CHEBI:57692"/>
    </cofactor>
</comment>
<dbReference type="InterPro" id="IPR023753">
    <property type="entry name" value="FAD/NAD-binding_dom"/>
</dbReference>
<gene>
    <name evidence="6" type="ORF">GMA12_17555</name>
</gene>
<evidence type="ECO:0000313" key="7">
    <source>
        <dbReference type="Proteomes" id="UP000436989"/>
    </source>
</evidence>
<protein>
    <submittedName>
        <fullName evidence="6">NAD(P)/FAD-dependent oxidoreductase</fullName>
    </submittedName>
</protein>
<organism evidence="6 7">
    <name type="scientific">Kocuria sediminis</name>
    <dbReference type="NCBI Taxonomy" id="1038857"/>
    <lineage>
        <taxon>Bacteria</taxon>
        <taxon>Bacillati</taxon>
        <taxon>Actinomycetota</taxon>
        <taxon>Actinomycetes</taxon>
        <taxon>Micrococcales</taxon>
        <taxon>Micrococcaceae</taxon>
        <taxon>Kocuria</taxon>
    </lineage>
</organism>
<evidence type="ECO:0000256" key="1">
    <source>
        <dbReference type="ARBA" id="ARBA00001974"/>
    </source>
</evidence>
<comment type="caution">
    <text evidence="6">The sequence shown here is derived from an EMBL/GenBank/DDBJ whole genome shotgun (WGS) entry which is preliminary data.</text>
</comment>
<dbReference type="InterPro" id="IPR036188">
    <property type="entry name" value="FAD/NAD-bd_sf"/>
</dbReference>
<proteinExistence type="predicted"/>
<accession>A0A6N8GVU2</accession>
<dbReference type="Gene3D" id="3.50.50.60">
    <property type="entry name" value="FAD/NAD(P)-binding domain"/>
    <property type="match status" value="2"/>
</dbReference>
<keyword evidence="7" id="KW-1185">Reference proteome</keyword>
<evidence type="ECO:0000256" key="2">
    <source>
        <dbReference type="ARBA" id="ARBA00022630"/>
    </source>
</evidence>
<dbReference type="Proteomes" id="UP000436989">
    <property type="component" value="Unassembled WGS sequence"/>
</dbReference>
<dbReference type="RefSeq" id="WP_162460027.1">
    <property type="nucleotide sequence ID" value="NZ_WOGU01000025.1"/>
</dbReference>
<evidence type="ECO:0000259" key="5">
    <source>
        <dbReference type="Pfam" id="PF07992"/>
    </source>
</evidence>
<evidence type="ECO:0000313" key="6">
    <source>
        <dbReference type="EMBL" id="MUN64924.1"/>
    </source>
</evidence>
<dbReference type="PANTHER" id="PTHR43557">
    <property type="entry name" value="APOPTOSIS-INDUCING FACTOR 1"/>
    <property type="match status" value="1"/>
</dbReference>
<dbReference type="Pfam" id="PF07992">
    <property type="entry name" value="Pyr_redox_2"/>
    <property type="match status" value="1"/>
</dbReference>
<dbReference type="GO" id="GO:0016651">
    <property type="term" value="F:oxidoreductase activity, acting on NAD(P)H"/>
    <property type="evidence" value="ECO:0007669"/>
    <property type="project" value="TreeGrafter"/>
</dbReference>
<reference evidence="6 7" key="1">
    <citation type="submission" date="2019-12" db="EMBL/GenBank/DDBJ databases">
        <authorList>
            <person name="Shi Y."/>
        </authorList>
    </citation>
    <scope>NUCLEOTIDE SEQUENCE [LARGE SCALE GENOMIC DNA]</scope>
    <source>
        <strain evidence="6 7">JCM 17929</strain>
    </source>
</reference>
<sequence length="134" mass="14148">MESLVIVGASLAGLSAARAARNLGFTGRLVIIGDDPARPYDRPPLSKDFLAGRIEVADLTLETDTDALDAEWILGTPAVSFEATTRTVTLADGRRVHADKLVIATGAAPRTLPQIADATNVVSLRTIADAQKLR</sequence>
<dbReference type="InterPro" id="IPR050446">
    <property type="entry name" value="FAD-oxidoreductase/Apoptosis"/>
</dbReference>
<keyword evidence="3" id="KW-0274">FAD</keyword>
<keyword evidence="4" id="KW-0560">Oxidoreductase</keyword>